<evidence type="ECO:0000256" key="2">
    <source>
        <dbReference type="ARBA" id="ARBA00022603"/>
    </source>
</evidence>
<evidence type="ECO:0000313" key="7">
    <source>
        <dbReference type="EMBL" id="WMS88235.1"/>
    </source>
</evidence>
<keyword evidence="5" id="KW-0443">Lipid metabolism</keyword>
<dbReference type="GO" id="GO:0008168">
    <property type="term" value="F:methyltransferase activity"/>
    <property type="evidence" value="ECO:0007669"/>
    <property type="project" value="UniProtKB-KW"/>
</dbReference>
<keyword evidence="8" id="KW-1185">Reference proteome</keyword>
<keyword evidence="4" id="KW-0949">S-adenosyl-L-methionine</keyword>
<dbReference type="GO" id="GO:0032259">
    <property type="term" value="P:methylation"/>
    <property type="evidence" value="ECO:0007669"/>
    <property type="project" value="UniProtKB-KW"/>
</dbReference>
<keyword evidence="3 7" id="KW-0808">Transferase</keyword>
<evidence type="ECO:0000256" key="5">
    <source>
        <dbReference type="ARBA" id="ARBA00023098"/>
    </source>
</evidence>
<comment type="similarity">
    <text evidence="1">Belongs to the CFA/CMAS family.</text>
</comment>
<dbReference type="PANTHER" id="PTHR43667:SF2">
    <property type="entry name" value="FATTY ACID C-METHYL TRANSFERASE"/>
    <property type="match status" value="1"/>
</dbReference>
<evidence type="ECO:0000256" key="4">
    <source>
        <dbReference type="ARBA" id="ARBA00022691"/>
    </source>
</evidence>
<keyword evidence="2 7" id="KW-0489">Methyltransferase</keyword>
<dbReference type="EMBL" id="CP133548">
    <property type="protein sequence ID" value="WMS88235.1"/>
    <property type="molecule type" value="Genomic_DNA"/>
</dbReference>
<dbReference type="PIRSF" id="PIRSF003085">
    <property type="entry name" value="CMAS"/>
    <property type="match status" value="1"/>
</dbReference>
<dbReference type="PANTHER" id="PTHR43667">
    <property type="entry name" value="CYCLOPROPANE-FATTY-ACYL-PHOSPHOLIPID SYNTHASE"/>
    <property type="match status" value="1"/>
</dbReference>
<dbReference type="KEGG" id="plei:Q9312_04790"/>
<name>A0AA51RVF3_9GAMM</name>
<dbReference type="RefSeq" id="WP_309203439.1">
    <property type="nucleotide sequence ID" value="NZ_CP133548.1"/>
</dbReference>
<protein>
    <submittedName>
        <fullName evidence="7">Cyclopropane-fatty-acyl-phospholipid synthase family protein</fullName>
        <ecNumber evidence="7">2.1.1.-</ecNumber>
    </submittedName>
</protein>
<gene>
    <name evidence="7" type="ORF">Q9312_04790</name>
</gene>
<evidence type="ECO:0000313" key="8">
    <source>
        <dbReference type="Proteomes" id="UP001239782"/>
    </source>
</evidence>
<organism evidence="7 8">
    <name type="scientific">Pleionea litopenaei</name>
    <dbReference type="NCBI Taxonomy" id="3070815"/>
    <lineage>
        <taxon>Bacteria</taxon>
        <taxon>Pseudomonadati</taxon>
        <taxon>Pseudomonadota</taxon>
        <taxon>Gammaproteobacteria</taxon>
        <taxon>Oceanospirillales</taxon>
        <taxon>Pleioneaceae</taxon>
        <taxon>Pleionea</taxon>
    </lineage>
</organism>
<dbReference type="AlphaFoldDB" id="A0AA51RVF3"/>
<dbReference type="GO" id="GO:0008610">
    <property type="term" value="P:lipid biosynthetic process"/>
    <property type="evidence" value="ECO:0007669"/>
    <property type="project" value="InterPro"/>
</dbReference>
<dbReference type="CDD" id="cd02440">
    <property type="entry name" value="AdoMet_MTases"/>
    <property type="match status" value="1"/>
</dbReference>
<reference evidence="7 8" key="1">
    <citation type="submission" date="2023-08" db="EMBL/GenBank/DDBJ databases">
        <title>Pleionea litopenaei sp. nov., isolated from stomach of juvenile Litopenaeus vannamei.</title>
        <authorList>
            <person name="Rho A.M."/>
            <person name="Hwang C.Y."/>
        </authorList>
    </citation>
    <scope>NUCLEOTIDE SEQUENCE [LARGE SCALE GENOMIC DNA]</scope>
    <source>
        <strain evidence="7 8">HL-JVS1</strain>
    </source>
</reference>
<dbReference type="Gene3D" id="3.40.50.150">
    <property type="entry name" value="Vaccinia Virus protein VP39"/>
    <property type="match status" value="1"/>
</dbReference>
<dbReference type="SUPFAM" id="SSF53335">
    <property type="entry name" value="S-adenosyl-L-methionine-dependent methyltransferases"/>
    <property type="match status" value="1"/>
</dbReference>
<accession>A0AA51RVF3</accession>
<dbReference type="InterPro" id="IPR050723">
    <property type="entry name" value="CFA/CMAS"/>
</dbReference>
<dbReference type="InterPro" id="IPR029063">
    <property type="entry name" value="SAM-dependent_MTases_sf"/>
</dbReference>
<sequence>MSNSRLITHKLKNTSTQPSLVSRLLAKRMVFAFMQQLKVGQLTLRERGQEYRFGGSSEIVAEIEVNDERFYSKLVSGGSIGAGEAYIEGWWTSTDVTSVIELFSANLAVIDRIEALVEWVKRPIRPLLSWLKRNTKSKAKANIEAHYDLGNELYSRFLDPTMLYSAAIYPSENASLHEASLNKLKVICESLDLCASDHLLEIGTGWGGLAVYAAEKYGCKVTTTTLSEEQFAYTEALVKEKGLGDKITLLKKDYRDLTGSYDKIVSIEMIEAVGHEYFQSYFQICDSLLKEKGKLLIQSILIDHARYDQYRRGEDFIQKYIFPGGALPSREIIESITQQHTRLKSTSFFSFGYDYARTLADWRARFNNEWSEIRQFGYDERFRRMWNFYFHYCEGGFWQDRIDVAHFVFRKE</sequence>
<evidence type="ECO:0000256" key="3">
    <source>
        <dbReference type="ARBA" id="ARBA00022679"/>
    </source>
</evidence>
<dbReference type="InterPro" id="IPR003333">
    <property type="entry name" value="CMAS"/>
</dbReference>
<dbReference type="Pfam" id="PF02353">
    <property type="entry name" value="CMAS"/>
    <property type="match status" value="1"/>
</dbReference>
<feature type="active site" evidence="6">
    <location>
        <position position="393"/>
    </location>
</feature>
<dbReference type="EC" id="2.1.1.-" evidence="7"/>
<proteinExistence type="inferred from homology"/>
<evidence type="ECO:0000256" key="1">
    <source>
        <dbReference type="ARBA" id="ARBA00010815"/>
    </source>
</evidence>
<dbReference type="Proteomes" id="UP001239782">
    <property type="component" value="Chromosome"/>
</dbReference>
<evidence type="ECO:0000256" key="6">
    <source>
        <dbReference type="PIRSR" id="PIRSR003085-1"/>
    </source>
</evidence>